<proteinExistence type="predicted"/>
<evidence type="ECO:0000313" key="3">
    <source>
        <dbReference type="Proteomes" id="UP000285326"/>
    </source>
</evidence>
<name>A0A420J2S1_9PEZI</name>
<dbReference type="Proteomes" id="UP000285326">
    <property type="component" value="Unassembled WGS sequence"/>
</dbReference>
<feature type="compositionally biased region" description="Basic and acidic residues" evidence="1">
    <location>
        <begin position="105"/>
        <end position="126"/>
    </location>
</feature>
<dbReference type="EMBL" id="MCBS01018660">
    <property type="protein sequence ID" value="RKF81100.1"/>
    <property type="molecule type" value="Genomic_DNA"/>
</dbReference>
<reference evidence="2 3" key="1">
    <citation type="journal article" date="2018" name="BMC Genomics">
        <title>Comparative genome analyses reveal sequence features reflecting distinct modes of host-adaptation between dicot and monocot powdery mildew.</title>
        <authorList>
            <person name="Wu Y."/>
            <person name="Ma X."/>
            <person name="Pan Z."/>
            <person name="Kale S.D."/>
            <person name="Song Y."/>
            <person name="King H."/>
            <person name="Zhang Q."/>
            <person name="Presley C."/>
            <person name="Deng X."/>
            <person name="Wei C.I."/>
            <person name="Xiao S."/>
        </authorList>
    </citation>
    <scope>NUCLEOTIDE SEQUENCE [LARGE SCALE GENOMIC DNA]</scope>
    <source>
        <strain evidence="2">UMSG1</strain>
    </source>
</reference>
<protein>
    <submittedName>
        <fullName evidence="2">Uncharacterized protein</fullName>
    </submittedName>
</protein>
<evidence type="ECO:0000313" key="2">
    <source>
        <dbReference type="EMBL" id="RKF81100.1"/>
    </source>
</evidence>
<evidence type="ECO:0000256" key="1">
    <source>
        <dbReference type="SAM" id="MobiDB-lite"/>
    </source>
</evidence>
<dbReference type="AlphaFoldDB" id="A0A420J2S1"/>
<gene>
    <name evidence="2" type="ORF">GcM1_186014b</name>
</gene>
<accession>A0A420J2S1</accession>
<comment type="caution">
    <text evidence="2">The sequence shown here is derived from an EMBL/GenBank/DDBJ whole genome shotgun (WGS) entry which is preliminary data.</text>
</comment>
<sequence length="126" mass="14794">MADQIPHNINIRSRSPVKSLPWKGALPRTPPKVASLSDVPLTYPTSSRHPGRHDSDEEADSEEVKNMMKSIWRIKMKMRWIPEKRHADTTKALQNQLSQYQNSQREVKFENQQEPRQREKSTRLYS</sequence>
<feature type="region of interest" description="Disordered" evidence="1">
    <location>
        <begin position="1"/>
        <end position="64"/>
    </location>
</feature>
<organism evidence="2 3">
    <name type="scientific">Golovinomyces cichoracearum</name>
    <dbReference type="NCBI Taxonomy" id="62708"/>
    <lineage>
        <taxon>Eukaryota</taxon>
        <taxon>Fungi</taxon>
        <taxon>Dikarya</taxon>
        <taxon>Ascomycota</taxon>
        <taxon>Pezizomycotina</taxon>
        <taxon>Leotiomycetes</taxon>
        <taxon>Erysiphales</taxon>
        <taxon>Erysiphaceae</taxon>
        <taxon>Golovinomyces</taxon>
    </lineage>
</organism>
<feature type="region of interest" description="Disordered" evidence="1">
    <location>
        <begin position="97"/>
        <end position="126"/>
    </location>
</feature>